<feature type="domain" description="DUF1618" evidence="2">
    <location>
        <begin position="220"/>
        <end position="355"/>
    </location>
</feature>
<feature type="compositionally biased region" description="Basic and acidic residues" evidence="1">
    <location>
        <begin position="7"/>
        <end position="21"/>
    </location>
</feature>
<accession>A0A2S3I2G1</accession>
<evidence type="ECO:0000259" key="2">
    <source>
        <dbReference type="Pfam" id="PF07762"/>
    </source>
</evidence>
<evidence type="ECO:0000313" key="3">
    <source>
        <dbReference type="EMBL" id="PAN35317.1"/>
    </source>
</evidence>
<dbReference type="Pfam" id="PF07762">
    <property type="entry name" value="DUF1618"/>
    <property type="match status" value="1"/>
</dbReference>
<name>A0A2S3I2G1_9POAL</name>
<gene>
    <name evidence="3" type="ORF">PAHAL_6G198800</name>
</gene>
<feature type="region of interest" description="Disordered" evidence="1">
    <location>
        <begin position="404"/>
        <end position="434"/>
    </location>
</feature>
<reference evidence="3" key="1">
    <citation type="submission" date="2018-04" db="EMBL/GenBank/DDBJ databases">
        <title>WGS assembly of Panicum hallii.</title>
        <authorList>
            <person name="Lovell J."/>
            <person name="Jenkins J."/>
            <person name="Lowry D."/>
            <person name="Mamidi S."/>
            <person name="Sreedasyam A."/>
            <person name="Weng X."/>
            <person name="Barry K."/>
            <person name="Bonette J."/>
            <person name="Campitelli B."/>
            <person name="Daum C."/>
            <person name="Gordon S."/>
            <person name="Gould B."/>
            <person name="Lipzen A."/>
            <person name="Macqueen A."/>
            <person name="Palacio-Mejia J."/>
            <person name="Plott C."/>
            <person name="Shakirov E."/>
            <person name="Shu S."/>
            <person name="Yoshinaga Y."/>
            <person name="Zane M."/>
            <person name="Rokhsar D."/>
            <person name="Grimwood J."/>
            <person name="Schmutz J."/>
            <person name="Juenger T."/>
        </authorList>
    </citation>
    <scope>NUCLEOTIDE SEQUENCE [LARGE SCALE GENOMIC DNA]</scope>
    <source>
        <strain evidence="3">FIL2</strain>
    </source>
</reference>
<dbReference type="Gramene" id="PAN35317">
    <property type="protein sequence ID" value="PAN35317"/>
    <property type="gene ID" value="PAHAL_6G198800"/>
</dbReference>
<proteinExistence type="predicted"/>
<organism evidence="3">
    <name type="scientific">Panicum hallii</name>
    <dbReference type="NCBI Taxonomy" id="206008"/>
    <lineage>
        <taxon>Eukaryota</taxon>
        <taxon>Viridiplantae</taxon>
        <taxon>Streptophyta</taxon>
        <taxon>Embryophyta</taxon>
        <taxon>Tracheophyta</taxon>
        <taxon>Spermatophyta</taxon>
        <taxon>Magnoliopsida</taxon>
        <taxon>Liliopsida</taxon>
        <taxon>Poales</taxon>
        <taxon>Poaceae</taxon>
        <taxon>PACMAD clade</taxon>
        <taxon>Panicoideae</taxon>
        <taxon>Panicodae</taxon>
        <taxon>Paniceae</taxon>
        <taxon>Panicinae</taxon>
        <taxon>Panicum</taxon>
        <taxon>Panicum sect. Panicum</taxon>
    </lineage>
</organism>
<dbReference type="InterPro" id="IPR011676">
    <property type="entry name" value="DUF1618"/>
</dbReference>
<dbReference type="Proteomes" id="UP000243499">
    <property type="component" value="Chromosome 6"/>
</dbReference>
<protein>
    <recommendedName>
        <fullName evidence="2">DUF1618 domain-containing protein</fullName>
    </recommendedName>
</protein>
<sequence length="481" mass="52955">MASEAAESSRAREEAAEREASGEVARQPQRSWVALASIPVVYGASDAGAKALAPGSADLLLELHDRPRASYLVVPERLAPDRRWHGDPNNFPYIIAAAPDHLLFTASQMATQGRSVLDPDYFLCNVSDGTAARLPAVPAEFPTMLFPRSTMGLIADPRCPGHYMIAQLHPADEAAMKRHDALLCYSTATGQWSVKQLASAPDHEPWGAHGVIAHGGLLWWVDIAYGMLFCDPFDDHPRLRLVPLPTGCEMHGLGNGARPTNLMDQRRLIRPSQGMLRYVEIQGLSYDHADVDDPISPAVTMWTLVDPEGPHPWRFECEASFDDIWAHDSYVAAGLPQGKVPKLALVDPNNHDVVYFFQDTALFALDVRARRVLACEECFVDRVFQEPIFQYSRFIDAWELPPTVRGDGPATSDGGSGTKGPEHEEESDATTGSDDFDEVASLLCQLEIKSQPDKEHSSSELRITAALEAEGFDQSDFWLLD</sequence>
<dbReference type="PANTHER" id="PTHR33086:SF58">
    <property type="entry name" value="DUF1618 DOMAIN-CONTAINING PROTEIN"/>
    <property type="match status" value="1"/>
</dbReference>
<feature type="region of interest" description="Disordered" evidence="1">
    <location>
        <begin position="1"/>
        <end position="24"/>
    </location>
</feature>
<dbReference type="EMBL" id="CM008051">
    <property type="protein sequence ID" value="PAN35317.1"/>
    <property type="molecule type" value="Genomic_DNA"/>
</dbReference>
<evidence type="ECO:0000256" key="1">
    <source>
        <dbReference type="SAM" id="MobiDB-lite"/>
    </source>
</evidence>
<dbReference type="PANTHER" id="PTHR33086">
    <property type="entry name" value="OS05G0468200 PROTEIN-RELATED"/>
    <property type="match status" value="1"/>
</dbReference>
<feature type="compositionally biased region" description="Acidic residues" evidence="1">
    <location>
        <begin position="423"/>
        <end position="434"/>
    </location>
</feature>
<dbReference type="AlphaFoldDB" id="A0A2S3I2G1"/>